<feature type="region of interest" description="Disordered" evidence="1">
    <location>
        <begin position="330"/>
        <end position="360"/>
    </location>
</feature>
<feature type="domain" description="DUF7082" evidence="2">
    <location>
        <begin position="435"/>
        <end position="597"/>
    </location>
</feature>
<dbReference type="InterPro" id="IPR055509">
    <property type="entry name" value="DUF7082"/>
</dbReference>
<dbReference type="OrthoDB" id="1751210at2759"/>
<gene>
    <name evidence="3" type="ORF">METBISCDRAFT_26075</name>
</gene>
<dbReference type="AlphaFoldDB" id="A0A4P9ZGB5"/>
<accession>A0A4P9ZGB5</accession>
<dbReference type="Pfam" id="PF23305">
    <property type="entry name" value="DUF7082"/>
    <property type="match status" value="1"/>
</dbReference>
<name>A0A4P9ZGB5_9ASCO</name>
<sequence length="617" mass="68408">MASGRAYGLHGHQSIAAPDSASYVLNEDSDFLQVASPFDFHVAQPGGADDPLFYPHPINTYMGQQHPALQMNTLADPRLDLSTGLALGSPDLSAFPLSPEINLLHVPSFVGTQNASGHGYQPSFDMEAGGSANSQDFPLNADLSSPNGTAASYYYAHTNNNMPTLQQQIAASLADKFGLLVDAETHAFVGLQPNDNMMGPAPRDQVDPNFNWNINSAPGGFKCWEPNLDAWSLLKDATGAYLNVDYSPETNLTWINPLFSSEKFENGIYKYAEQELALVKRSSSRQLPIYRPQNMTARSGNHAGFLNTFSNPLSLLMDRVHDYEHPLTLEESGASEQSGLRQGSYFGQDAAHGAPKPTTLSSYSSASSIASLLSKVAPSQKPKPKATKRNKKHYNIIRCGVSGTAQLLPMLKSVEYSAPELGVDSTSIAEIDRAPWSEREKAEGRRIVQMRRRQRGTTVYVDFSIKKPDQKDLEPESEDVDVVDVSVIRSETNKKNQRPRYFITSVEFMEIVECLIGNRTLDNSDRRRDRGRIRLNLMRFWLKTPLPSKKSIATGEHDAEVVELALKIRKYTANKLPGFNKEVRIMPWENLVPAMHRSLAYYVVEVPIGDDLNTIQI</sequence>
<protein>
    <recommendedName>
        <fullName evidence="2">DUF7082 domain-containing protein</fullName>
    </recommendedName>
</protein>
<organism evidence="3 4">
    <name type="scientific">Metschnikowia bicuspidata</name>
    <dbReference type="NCBI Taxonomy" id="27322"/>
    <lineage>
        <taxon>Eukaryota</taxon>
        <taxon>Fungi</taxon>
        <taxon>Dikarya</taxon>
        <taxon>Ascomycota</taxon>
        <taxon>Saccharomycotina</taxon>
        <taxon>Pichiomycetes</taxon>
        <taxon>Metschnikowiaceae</taxon>
        <taxon>Metschnikowia</taxon>
    </lineage>
</organism>
<evidence type="ECO:0000313" key="4">
    <source>
        <dbReference type="Proteomes" id="UP000268321"/>
    </source>
</evidence>
<proteinExistence type="predicted"/>
<dbReference type="Proteomes" id="UP000268321">
    <property type="component" value="Unassembled WGS sequence"/>
</dbReference>
<reference evidence="4" key="1">
    <citation type="journal article" date="2018" name="Nat. Microbiol.">
        <title>Leveraging single-cell genomics to expand the fungal tree of life.</title>
        <authorList>
            <person name="Ahrendt S.R."/>
            <person name="Quandt C.A."/>
            <person name="Ciobanu D."/>
            <person name="Clum A."/>
            <person name="Salamov A."/>
            <person name="Andreopoulos B."/>
            <person name="Cheng J.F."/>
            <person name="Woyke T."/>
            <person name="Pelin A."/>
            <person name="Henrissat B."/>
            <person name="Reynolds N.K."/>
            <person name="Benny G.L."/>
            <person name="Smith M.E."/>
            <person name="James T.Y."/>
            <person name="Grigoriev I.V."/>
        </authorList>
    </citation>
    <scope>NUCLEOTIDE SEQUENCE [LARGE SCALE GENOMIC DNA]</scope>
    <source>
        <strain evidence="4">Baker2002</strain>
    </source>
</reference>
<evidence type="ECO:0000259" key="2">
    <source>
        <dbReference type="Pfam" id="PF23305"/>
    </source>
</evidence>
<evidence type="ECO:0000313" key="3">
    <source>
        <dbReference type="EMBL" id="RKP32126.1"/>
    </source>
</evidence>
<dbReference type="EMBL" id="ML004434">
    <property type="protein sequence ID" value="RKP32126.1"/>
    <property type="molecule type" value="Genomic_DNA"/>
</dbReference>
<keyword evidence="4" id="KW-1185">Reference proteome</keyword>
<evidence type="ECO:0000256" key="1">
    <source>
        <dbReference type="SAM" id="MobiDB-lite"/>
    </source>
</evidence>